<comment type="subcellular location">
    <subcellularLocation>
        <location evidence="1">Nucleus</location>
    </subcellularLocation>
</comment>
<accession>A0A835IM66</accession>
<dbReference type="PROSITE" id="PS51294">
    <property type="entry name" value="HTH_MYB"/>
    <property type="match status" value="3"/>
</dbReference>
<organism evidence="10 11">
    <name type="scientific">Coptis chinensis</name>
    <dbReference type="NCBI Taxonomy" id="261450"/>
    <lineage>
        <taxon>Eukaryota</taxon>
        <taxon>Viridiplantae</taxon>
        <taxon>Streptophyta</taxon>
        <taxon>Embryophyta</taxon>
        <taxon>Tracheophyta</taxon>
        <taxon>Spermatophyta</taxon>
        <taxon>Magnoliopsida</taxon>
        <taxon>Ranunculales</taxon>
        <taxon>Ranunculaceae</taxon>
        <taxon>Coptidoideae</taxon>
        <taxon>Coptis</taxon>
    </lineage>
</organism>
<dbReference type="SUPFAM" id="SSF46689">
    <property type="entry name" value="Homeodomain-like"/>
    <property type="match status" value="2"/>
</dbReference>
<dbReference type="InterPro" id="IPR001005">
    <property type="entry name" value="SANT/Myb"/>
</dbReference>
<keyword evidence="4" id="KW-0238">DNA-binding</keyword>
<keyword evidence="3" id="KW-0805">Transcription regulation</keyword>
<dbReference type="FunFam" id="1.10.10.60:FF:000010">
    <property type="entry name" value="Transcriptional activator Myb isoform A"/>
    <property type="match status" value="1"/>
</dbReference>
<name>A0A835IM66_9MAGN</name>
<comment type="caution">
    <text evidence="10">The sequence shown here is derived from an EMBL/GenBank/DDBJ whole genome shotgun (WGS) entry which is preliminary data.</text>
</comment>
<dbReference type="InterPro" id="IPR009057">
    <property type="entry name" value="Homeodomain-like_sf"/>
</dbReference>
<feature type="domain" description="Myb-like" evidence="8">
    <location>
        <begin position="113"/>
        <end position="164"/>
    </location>
</feature>
<dbReference type="Pfam" id="PF00249">
    <property type="entry name" value="Myb_DNA-binding"/>
    <property type="match status" value="3"/>
</dbReference>
<dbReference type="GO" id="GO:0005634">
    <property type="term" value="C:nucleus"/>
    <property type="evidence" value="ECO:0007669"/>
    <property type="project" value="UniProtKB-SubCell"/>
</dbReference>
<dbReference type="SMART" id="SM00717">
    <property type="entry name" value="SANT"/>
    <property type="match status" value="3"/>
</dbReference>
<feature type="compositionally biased region" description="Basic residues" evidence="7">
    <location>
        <begin position="54"/>
        <end position="66"/>
    </location>
</feature>
<reference evidence="10 11" key="1">
    <citation type="submission" date="2020-10" db="EMBL/GenBank/DDBJ databases">
        <title>The Coptis chinensis genome and diversification of protoberbering-type alkaloids.</title>
        <authorList>
            <person name="Wang B."/>
            <person name="Shu S."/>
            <person name="Song C."/>
            <person name="Liu Y."/>
        </authorList>
    </citation>
    <scope>NUCLEOTIDE SEQUENCE [LARGE SCALE GENOMIC DNA]</scope>
    <source>
        <strain evidence="10">HL-2020</strain>
        <tissue evidence="10">Leaf</tissue>
    </source>
</reference>
<feature type="domain" description="HTH myb-type" evidence="9">
    <location>
        <begin position="66"/>
        <end position="112"/>
    </location>
</feature>
<evidence type="ECO:0000259" key="9">
    <source>
        <dbReference type="PROSITE" id="PS51294"/>
    </source>
</evidence>
<keyword evidence="2" id="KW-0677">Repeat</keyword>
<evidence type="ECO:0000256" key="2">
    <source>
        <dbReference type="ARBA" id="ARBA00022737"/>
    </source>
</evidence>
<protein>
    <submittedName>
        <fullName evidence="10">Uncharacterized protein</fullName>
    </submittedName>
</protein>
<dbReference type="InterPro" id="IPR050560">
    <property type="entry name" value="MYB_TF"/>
</dbReference>
<dbReference type="PROSITE" id="PS50090">
    <property type="entry name" value="MYB_LIKE"/>
    <property type="match status" value="3"/>
</dbReference>
<evidence type="ECO:0000256" key="4">
    <source>
        <dbReference type="ARBA" id="ARBA00023125"/>
    </source>
</evidence>
<evidence type="ECO:0000313" key="11">
    <source>
        <dbReference type="Proteomes" id="UP000631114"/>
    </source>
</evidence>
<evidence type="ECO:0000256" key="5">
    <source>
        <dbReference type="ARBA" id="ARBA00023163"/>
    </source>
</evidence>
<feature type="domain" description="HTH myb-type" evidence="9">
    <location>
        <begin position="169"/>
        <end position="219"/>
    </location>
</feature>
<dbReference type="PANTHER" id="PTHR45614:SF194">
    <property type="entry name" value="TRANSCRIPTION FACTOR MYB3R-3-RELATED"/>
    <property type="match status" value="1"/>
</dbReference>
<dbReference type="GO" id="GO:0000978">
    <property type="term" value="F:RNA polymerase II cis-regulatory region sequence-specific DNA binding"/>
    <property type="evidence" value="ECO:0007669"/>
    <property type="project" value="TreeGrafter"/>
</dbReference>
<feature type="domain" description="Myb-like" evidence="8">
    <location>
        <begin position="61"/>
        <end position="112"/>
    </location>
</feature>
<keyword evidence="6" id="KW-0539">Nucleus</keyword>
<dbReference type="CDD" id="cd00167">
    <property type="entry name" value="SANT"/>
    <property type="match status" value="3"/>
</dbReference>
<dbReference type="AlphaFoldDB" id="A0A835IM66"/>
<feature type="region of interest" description="Disordered" evidence="7">
    <location>
        <begin position="16"/>
        <end position="71"/>
    </location>
</feature>
<dbReference type="GO" id="GO:0000981">
    <property type="term" value="F:DNA-binding transcription factor activity, RNA polymerase II-specific"/>
    <property type="evidence" value="ECO:0007669"/>
    <property type="project" value="TreeGrafter"/>
</dbReference>
<feature type="compositionally biased region" description="Acidic residues" evidence="7">
    <location>
        <begin position="32"/>
        <end position="43"/>
    </location>
</feature>
<dbReference type="Gene3D" id="1.10.10.60">
    <property type="entry name" value="Homeodomain-like"/>
    <property type="match status" value="3"/>
</dbReference>
<feature type="compositionally biased region" description="Low complexity" evidence="7">
    <location>
        <begin position="18"/>
        <end position="31"/>
    </location>
</feature>
<gene>
    <name evidence="10" type="ORF">IFM89_009296</name>
</gene>
<evidence type="ECO:0000256" key="7">
    <source>
        <dbReference type="SAM" id="MobiDB-lite"/>
    </source>
</evidence>
<evidence type="ECO:0000256" key="1">
    <source>
        <dbReference type="ARBA" id="ARBA00004123"/>
    </source>
</evidence>
<dbReference type="FunFam" id="1.10.10.60:FF:000324">
    <property type="entry name" value="Transcription factor MYB3R-2"/>
    <property type="match status" value="1"/>
</dbReference>
<keyword evidence="5" id="KW-0804">Transcription</keyword>
<feature type="domain" description="HTH myb-type" evidence="9">
    <location>
        <begin position="113"/>
        <end position="168"/>
    </location>
</feature>
<feature type="domain" description="Myb-like" evidence="8">
    <location>
        <begin position="165"/>
        <end position="215"/>
    </location>
</feature>
<dbReference type="Proteomes" id="UP000631114">
    <property type="component" value="Unassembled WGS sequence"/>
</dbReference>
<evidence type="ECO:0000313" key="10">
    <source>
        <dbReference type="EMBL" id="KAF9619774.1"/>
    </source>
</evidence>
<evidence type="ECO:0000259" key="8">
    <source>
        <dbReference type="PROSITE" id="PS50090"/>
    </source>
</evidence>
<dbReference type="OrthoDB" id="2143914at2759"/>
<dbReference type="PANTHER" id="PTHR45614">
    <property type="entry name" value="MYB PROTEIN-RELATED"/>
    <property type="match status" value="1"/>
</dbReference>
<sequence>MIEMSELLLLVCVENKQSDATSSSSCSSFSSSDEDEEDSEEDSSIVLGITTSPSHRRTSGPIRRAKGGWTPQEDETLRNAVQVFKGKSWKKIAEFFPDRSEVQCLHRWQKVLNPELIKGPWTQEEDDKIIGLVSKYGPTKWSVIAKSLPGRIGKQCRERWHNHLNPMIKKDAWTLEEELSLMNAQRTYGNKWAEIAKVLPGRTDNSIKNHWNSSLKKKLDFYLATGRLPPVPKTGITGTKDTSRLMATGQISGCSNRGSDSTDQQVLETEGLCKLDEDFEDEFNFASQTIDTDSSAGTMLASPSKSDDVECKLQASNSEFGCSSSACATNPMIFGSKGKTDVNDLNGTPLQSRIPAFGSLYYEPPQLENCDIPLSSTLSDTYYSFQKMYSTNLDMSPSSFATPPRVEEPGFGTLNAESVLRNAAKSFTNTPSILRKRKAESLGVLPLNRVGKTKVIEVLDSSHTPEEKERTENNQDKIGYEKARLCQSPAFCGNRTTELYDEKDFNASPPYRLWSKRTAVFKSLDRDFTLDRGKFESQAQSSLVVKSNQSFTESYSQTAKMGVA</sequence>
<dbReference type="EMBL" id="JADFTS010000002">
    <property type="protein sequence ID" value="KAF9619774.1"/>
    <property type="molecule type" value="Genomic_DNA"/>
</dbReference>
<evidence type="ECO:0000256" key="3">
    <source>
        <dbReference type="ARBA" id="ARBA00023015"/>
    </source>
</evidence>
<keyword evidence="11" id="KW-1185">Reference proteome</keyword>
<dbReference type="InterPro" id="IPR017930">
    <property type="entry name" value="Myb_dom"/>
</dbReference>
<proteinExistence type="predicted"/>
<evidence type="ECO:0000256" key="6">
    <source>
        <dbReference type="ARBA" id="ARBA00023242"/>
    </source>
</evidence>
<dbReference type="FunFam" id="1.10.10.60:FF:000016">
    <property type="entry name" value="Transcriptional activator Myb isoform A"/>
    <property type="match status" value="1"/>
</dbReference>